<dbReference type="Pfam" id="PF23604">
    <property type="entry name" value="Ig_TRAPPC10"/>
    <property type="match status" value="1"/>
</dbReference>
<dbReference type="PANTHER" id="PTHR13251:SF3">
    <property type="entry name" value="TRAFFICKING PROTEIN PARTICLE COMPLEX SUBUNIT 10"/>
    <property type="match status" value="1"/>
</dbReference>
<keyword evidence="9" id="KW-0812">Transmembrane</keyword>
<reference evidence="9" key="1">
    <citation type="submission" date="2018-01" db="EMBL/GenBank/DDBJ databases">
        <title>An insight into the sialome of Amazonian anophelines.</title>
        <authorList>
            <person name="Ribeiro J.M."/>
            <person name="Scarpassa V."/>
            <person name="Calvo E."/>
        </authorList>
    </citation>
    <scope>NUCLEOTIDE SEQUENCE</scope>
    <source>
        <tissue evidence="9">Salivary glands</tissue>
    </source>
</reference>
<dbReference type="InterPro" id="IPR011990">
    <property type="entry name" value="TPR-like_helical_dom_sf"/>
</dbReference>
<proteinExistence type="predicted"/>
<keyword evidence="2" id="KW-0813">Transport</keyword>
<dbReference type="PANTHER" id="PTHR13251">
    <property type="entry name" value="EPILEPSY HOLOPROSENCEPHALY CANDIDATE 1/TMEM1"/>
    <property type="match status" value="1"/>
</dbReference>
<dbReference type="Pfam" id="PF11817">
    <property type="entry name" value="Foie-gras_1"/>
    <property type="match status" value="1"/>
</dbReference>
<feature type="domain" description="Trafficking protein particle complex subunit 11" evidence="5">
    <location>
        <begin position="473"/>
        <end position="557"/>
    </location>
</feature>
<protein>
    <submittedName>
        <fullName evidence="9">Putative transmembrane protein</fullName>
    </submittedName>
</protein>
<dbReference type="Pfam" id="PF12584">
    <property type="entry name" value="TRAPPC10"/>
    <property type="match status" value="1"/>
</dbReference>
<organism evidence="9">
    <name type="scientific">Anopheles marajoara</name>
    <dbReference type="NCBI Taxonomy" id="58244"/>
    <lineage>
        <taxon>Eukaryota</taxon>
        <taxon>Metazoa</taxon>
        <taxon>Ecdysozoa</taxon>
        <taxon>Arthropoda</taxon>
        <taxon>Hexapoda</taxon>
        <taxon>Insecta</taxon>
        <taxon>Pterygota</taxon>
        <taxon>Neoptera</taxon>
        <taxon>Endopterygota</taxon>
        <taxon>Diptera</taxon>
        <taxon>Nematocera</taxon>
        <taxon>Culicoidea</taxon>
        <taxon>Culicidae</taxon>
        <taxon>Anophelinae</taxon>
        <taxon>Anopheles</taxon>
    </lineage>
</organism>
<feature type="compositionally biased region" description="Basic residues" evidence="4">
    <location>
        <begin position="442"/>
        <end position="453"/>
    </location>
</feature>
<evidence type="ECO:0000259" key="7">
    <source>
        <dbReference type="Pfam" id="PF23036"/>
    </source>
</evidence>
<dbReference type="InterPro" id="IPR022233">
    <property type="entry name" value="TRAPPC10/Trs130_C"/>
</dbReference>
<keyword evidence="9" id="KW-0472">Membrane</keyword>
<feature type="domain" description="TRAPPC10/Trs130 C-terminal" evidence="6">
    <location>
        <begin position="1023"/>
        <end position="1143"/>
    </location>
</feature>
<evidence type="ECO:0000259" key="6">
    <source>
        <dbReference type="Pfam" id="PF12584"/>
    </source>
</evidence>
<dbReference type="InterPro" id="IPR021773">
    <property type="entry name" value="TPC11"/>
</dbReference>
<dbReference type="Pfam" id="PF23036">
    <property type="entry name" value="TRAPPC10_1st"/>
    <property type="match status" value="1"/>
</dbReference>
<name>A0A2M4BAS7_9DIPT</name>
<evidence type="ECO:0000256" key="2">
    <source>
        <dbReference type="ARBA" id="ARBA00022448"/>
    </source>
</evidence>
<evidence type="ECO:0000313" key="9">
    <source>
        <dbReference type="EMBL" id="MBW50139.1"/>
    </source>
</evidence>
<dbReference type="InterPro" id="IPR056917">
    <property type="entry name" value="Ig_TRAPPC10"/>
</dbReference>
<dbReference type="InterPro" id="IPR056913">
    <property type="entry name" value="TRAPPC10/Trs130_N"/>
</dbReference>
<keyword evidence="3" id="KW-0333">Golgi apparatus</keyword>
<evidence type="ECO:0000256" key="3">
    <source>
        <dbReference type="ARBA" id="ARBA00023034"/>
    </source>
</evidence>
<evidence type="ECO:0000259" key="5">
    <source>
        <dbReference type="Pfam" id="PF11817"/>
    </source>
</evidence>
<evidence type="ECO:0000259" key="8">
    <source>
        <dbReference type="Pfam" id="PF23604"/>
    </source>
</evidence>
<comment type="subcellular location">
    <subcellularLocation>
        <location evidence="1">Golgi apparatus</location>
    </subcellularLocation>
</comment>
<sequence length="1154" mass="130747">MNCKPLVTYSGDARIFKTLEPHIVAALPSDSAEWKRSYGRPVKNVRVEVTFKPFEQAALDRYKEGKWNIVDHPVLHIYVTECSDLEAYRGSVKEEIDQWLKLLNGYGVTDWMILLVETLDVKKSKNILPRTTVLDKIRLEFGAKNGDRCLSILNPARFEMKATESFRCLLQRIRHLMLTGYNKSIVKYEELIRTNRENRIQENWSFIDYFLLQEQLAFVLEMLGQHSEALVQYDELDAMFSQFILNSVFGEKQKWLLIFDQPLYAFHGISLNPAKMMETRAKIVSRNVTLLEFRSYLFERQCLLLDAAGKPWEIAERLLPFLFSTLREIEALKLETPEGALACWEFVCALEVLNLCDKVQESKDIYKCSQFSAPIWNLAKDKLYGLGKQCGLLPGFVPTSEQLHTVLHLSAGMGDSLPETGQGTASARLELQPELNVEPRTGKPHSPARKPKKSATDTLKEALGSNQAFTKLYLELSELAISTYKHVSRLRSARLVGLDLGNFYITLNEPQKAVNFFTDLLRELKQENWHYLASQTLLELASCYRKMEDNVNYTKTCCAIACCHDLEVLVRTFYFDEFVKSLRTLQATRNVDIEALSVICTLEDHLRIERIHLESASIVQDEFIVVQLELESNFPRELLAEQVLLSFEMNAKQQSNAAEQPSAGVKPVAEIGAQLPITLHLDYKQDNTLSGSSVACDTRTKQPVRRSSSTRRKISPTQRSDFTNCVSCERTLLQPGRNSLTLRTKATRVGTWSFRQLAVQIDSVEFLSEGLPPRLEHFETITKASIASLNFVNLVAGVEQPVELVIAAGSFRFPKDASATLRCSKNLRMRVQTGTLQEKTTFERELIVPLNDFAPFEQRSIALEAICDLPGKREERAIEQKVSLQVPWSRNEIAIPLHFMPALIASCRLHSSGSRKFLQVVMKGVSDYRLVLREAQMACSAAGVTIIDINPREPQEMVMTKGLSISYLYELQVEALKAERELPIVNVDFRLRFADAGVPVESRSYLPYSATFDVMDYTTLFTICAKVEPQELCRVNSVCHLNLRISKVHDNPYADLMYEVLADQNMWAVVGRTAGVISMEEVESHSITLDVLPLAAGFLPLPNIRLSKYISASKSKSDAHPRLQPFPPGQIYNSTKSMQIHVLASNTNSSDQLQ</sequence>
<dbReference type="GO" id="GO:0034498">
    <property type="term" value="P:early endosome to Golgi transport"/>
    <property type="evidence" value="ECO:0007669"/>
    <property type="project" value="TreeGrafter"/>
</dbReference>
<evidence type="ECO:0000256" key="4">
    <source>
        <dbReference type="SAM" id="MobiDB-lite"/>
    </source>
</evidence>
<feature type="region of interest" description="Disordered" evidence="4">
    <location>
        <begin position="433"/>
        <end position="457"/>
    </location>
</feature>
<dbReference type="GO" id="GO:0005829">
    <property type="term" value="C:cytosol"/>
    <property type="evidence" value="ECO:0007669"/>
    <property type="project" value="GOC"/>
</dbReference>
<dbReference type="InterPro" id="IPR045126">
    <property type="entry name" value="TRAPPC10/Trs130"/>
</dbReference>
<dbReference type="GO" id="GO:1990071">
    <property type="term" value="C:TRAPPII protein complex"/>
    <property type="evidence" value="ECO:0007669"/>
    <property type="project" value="InterPro"/>
</dbReference>
<feature type="compositionally biased region" description="Basic residues" evidence="4">
    <location>
        <begin position="702"/>
        <end position="714"/>
    </location>
</feature>
<feature type="domain" description="TRAPPC10 Ig-like" evidence="8">
    <location>
        <begin position="783"/>
        <end position="901"/>
    </location>
</feature>
<feature type="region of interest" description="Disordered" evidence="4">
    <location>
        <begin position="692"/>
        <end position="718"/>
    </location>
</feature>
<accession>A0A2M4BAS7</accession>
<dbReference type="AlphaFoldDB" id="A0A2M4BAS7"/>
<feature type="domain" description="TRAPPC10/Trs130 N-terminal" evidence="7">
    <location>
        <begin position="2"/>
        <end position="315"/>
    </location>
</feature>
<dbReference type="EMBL" id="GGFJ01000998">
    <property type="protein sequence ID" value="MBW50139.1"/>
    <property type="molecule type" value="Transcribed_RNA"/>
</dbReference>
<dbReference type="GO" id="GO:0006891">
    <property type="term" value="P:intra-Golgi vesicle-mediated transport"/>
    <property type="evidence" value="ECO:0007669"/>
    <property type="project" value="TreeGrafter"/>
</dbReference>
<dbReference type="SUPFAM" id="SSF48452">
    <property type="entry name" value="TPR-like"/>
    <property type="match status" value="1"/>
</dbReference>
<evidence type="ECO:0000256" key="1">
    <source>
        <dbReference type="ARBA" id="ARBA00004555"/>
    </source>
</evidence>